<dbReference type="PANTHER" id="PTHR45527:SF1">
    <property type="entry name" value="FATTY ACID SYNTHASE"/>
    <property type="match status" value="1"/>
</dbReference>
<dbReference type="Pfam" id="PF00501">
    <property type="entry name" value="AMP-binding"/>
    <property type="match status" value="2"/>
</dbReference>
<evidence type="ECO:0000256" key="4">
    <source>
        <dbReference type="ARBA" id="ARBA00022553"/>
    </source>
</evidence>
<dbReference type="InterPro" id="IPR000873">
    <property type="entry name" value="AMP-dep_synth/lig_dom"/>
</dbReference>
<proteinExistence type="inferred from homology"/>
<dbReference type="InterPro" id="IPR036736">
    <property type="entry name" value="ACP-like_sf"/>
</dbReference>
<dbReference type="InterPro" id="IPR020806">
    <property type="entry name" value="PKS_PP-bd"/>
</dbReference>
<accession>A0ABX0Y957</accession>
<evidence type="ECO:0000313" key="9">
    <source>
        <dbReference type="Proteomes" id="UP000746535"/>
    </source>
</evidence>
<dbReference type="InterPro" id="IPR020845">
    <property type="entry name" value="AMP-binding_CS"/>
</dbReference>
<comment type="caution">
    <text evidence="8">The sequence shown here is derived from an EMBL/GenBank/DDBJ whole genome shotgun (WGS) entry which is preliminary data.</text>
</comment>
<dbReference type="InterPro" id="IPR025110">
    <property type="entry name" value="AMP-bd_C"/>
</dbReference>
<dbReference type="InterPro" id="IPR029058">
    <property type="entry name" value="AB_hydrolase_fold"/>
</dbReference>
<dbReference type="Pfam" id="PF00668">
    <property type="entry name" value="Condensation"/>
    <property type="match status" value="1"/>
</dbReference>
<dbReference type="EMBL" id="JAAVJI010000001">
    <property type="protein sequence ID" value="NJO99499.1"/>
    <property type="molecule type" value="Genomic_DNA"/>
</dbReference>
<gene>
    <name evidence="8" type="ORF">HBH25_01280</name>
</gene>
<dbReference type="InterPro" id="IPR010071">
    <property type="entry name" value="AA_adenyl_dom"/>
</dbReference>
<feature type="domain" description="Carrier" evidence="6">
    <location>
        <begin position="2744"/>
        <end position="2819"/>
    </location>
</feature>
<dbReference type="CDD" id="cd00833">
    <property type="entry name" value="PKS"/>
    <property type="match status" value="1"/>
</dbReference>
<dbReference type="Gene3D" id="3.40.50.12780">
    <property type="entry name" value="N-terminal domain of ligase-like"/>
    <property type="match status" value="1"/>
</dbReference>
<evidence type="ECO:0000256" key="3">
    <source>
        <dbReference type="ARBA" id="ARBA00022450"/>
    </source>
</evidence>
<dbReference type="SUPFAM" id="SSF56801">
    <property type="entry name" value="Acetyl-CoA synthetase-like"/>
    <property type="match status" value="2"/>
</dbReference>
<evidence type="ECO:0000256" key="2">
    <source>
        <dbReference type="ARBA" id="ARBA00006484"/>
    </source>
</evidence>
<dbReference type="Gene3D" id="1.10.1200.10">
    <property type="entry name" value="ACP-like"/>
    <property type="match status" value="3"/>
</dbReference>
<evidence type="ECO:0000313" key="8">
    <source>
        <dbReference type="EMBL" id="NJO99499.1"/>
    </source>
</evidence>
<dbReference type="Gene3D" id="3.40.50.980">
    <property type="match status" value="2"/>
</dbReference>
<dbReference type="Pfam" id="PF00975">
    <property type="entry name" value="Thioesterase"/>
    <property type="match status" value="1"/>
</dbReference>
<dbReference type="Gene3D" id="3.40.47.10">
    <property type="match status" value="1"/>
</dbReference>
<dbReference type="InterPro" id="IPR001031">
    <property type="entry name" value="Thioesterase"/>
</dbReference>
<dbReference type="InterPro" id="IPR042099">
    <property type="entry name" value="ANL_N_sf"/>
</dbReference>
<dbReference type="Pfam" id="PF13193">
    <property type="entry name" value="AMP-binding_C"/>
    <property type="match status" value="1"/>
</dbReference>
<dbReference type="PROSITE" id="PS00012">
    <property type="entry name" value="PHOSPHOPANTETHEINE"/>
    <property type="match status" value="2"/>
</dbReference>
<dbReference type="InterPro" id="IPR032821">
    <property type="entry name" value="PKS_assoc"/>
</dbReference>
<dbReference type="InterPro" id="IPR014030">
    <property type="entry name" value="Ketoacyl_synth_N"/>
</dbReference>
<dbReference type="InterPro" id="IPR045851">
    <property type="entry name" value="AMP-bd_C_sf"/>
</dbReference>
<dbReference type="Pfam" id="PF00550">
    <property type="entry name" value="PP-binding"/>
    <property type="match status" value="2"/>
</dbReference>
<dbReference type="Pfam" id="PF08659">
    <property type="entry name" value="KR"/>
    <property type="match status" value="1"/>
</dbReference>
<dbReference type="PROSITE" id="PS52004">
    <property type="entry name" value="KS3_2"/>
    <property type="match status" value="1"/>
</dbReference>
<dbReference type="SUPFAM" id="SSF53474">
    <property type="entry name" value="alpha/beta-Hydrolases"/>
    <property type="match status" value="1"/>
</dbReference>
<evidence type="ECO:0000256" key="5">
    <source>
        <dbReference type="ARBA" id="ARBA00022679"/>
    </source>
</evidence>
<name>A0ABX0Y957_9PSED</name>
<dbReference type="Pfam" id="PF00109">
    <property type="entry name" value="ketoacyl-synt"/>
    <property type="match status" value="1"/>
</dbReference>
<keyword evidence="9" id="KW-1185">Reference proteome</keyword>
<dbReference type="SMART" id="SM00825">
    <property type="entry name" value="PKS_KS"/>
    <property type="match status" value="1"/>
</dbReference>
<dbReference type="InterPro" id="IPR020841">
    <property type="entry name" value="PKS_Beta-ketoAc_synthase_dom"/>
</dbReference>
<dbReference type="NCBIfam" id="TIGR01733">
    <property type="entry name" value="AA-adenyl-dom"/>
    <property type="match status" value="1"/>
</dbReference>
<evidence type="ECO:0000259" key="7">
    <source>
        <dbReference type="PROSITE" id="PS52004"/>
    </source>
</evidence>
<feature type="domain" description="Carrier" evidence="6">
    <location>
        <begin position="1589"/>
        <end position="1663"/>
    </location>
</feature>
<dbReference type="InterPro" id="IPR023213">
    <property type="entry name" value="CAT-like_dom_sf"/>
</dbReference>
<dbReference type="SUPFAM" id="SSF53901">
    <property type="entry name" value="Thiolase-like"/>
    <property type="match status" value="1"/>
</dbReference>
<dbReference type="Gene3D" id="2.30.38.10">
    <property type="entry name" value="Luciferase, Domain 3"/>
    <property type="match status" value="1"/>
</dbReference>
<dbReference type="Gene3D" id="3.30.559.30">
    <property type="entry name" value="Nonribosomal peptide synthetase, condensation domain"/>
    <property type="match status" value="1"/>
</dbReference>
<dbReference type="PROSITE" id="PS50075">
    <property type="entry name" value="CARRIER"/>
    <property type="match status" value="2"/>
</dbReference>
<dbReference type="CDD" id="cd08953">
    <property type="entry name" value="KR_2_SDR_x"/>
    <property type="match status" value="1"/>
</dbReference>
<dbReference type="InterPro" id="IPR006162">
    <property type="entry name" value="Ppantetheine_attach_site"/>
</dbReference>
<dbReference type="InterPro" id="IPR036291">
    <property type="entry name" value="NAD(P)-bd_dom_sf"/>
</dbReference>
<dbReference type="PANTHER" id="PTHR45527">
    <property type="entry name" value="NONRIBOSOMAL PEPTIDE SYNTHETASE"/>
    <property type="match status" value="1"/>
</dbReference>
<keyword evidence="3" id="KW-0596">Phosphopantetheine</keyword>
<organism evidence="8 9">
    <name type="scientific">Pseudomonas quercus</name>
    <dbReference type="NCBI Taxonomy" id="2722792"/>
    <lineage>
        <taxon>Bacteria</taxon>
        <taxon>Pseudomonadati</taxon>
        <taxon>Pseudomonadota</taxon>
        <taxon>Gammaproteobacteria</taxon>
        <taxon>Pseudomonadales</taxon>
        <taxon>Pseudomonadaceae</taxon>
        <taxon>Pseudomonas</taxon>
    </lineage>
</organism>
<dbReference type="InterPro" id="IPR057326">
    <property type="entry name" value="KR_dom"/>
</dbReference>
<dbReference type="PROSITE" id="PS00455">
    <property type="entry name" value="AMP_BINDING"/>
    <property type="match status" value="1"/>
</dbReference>
<dbReference type="Pfam" id="PF02801">
    <property type="entry name" value="Ketoacyl-synt_C"/>
    <property type="match status" value="1"/>
</dbReference>
<evidence type="ECO:0000256" key="1">
    <source>
        <dbReference type="ARBA" id="ARBA00001957"/>
    </source>
</evidence>
<dbReference type="Pfam" id="PF16197">
    <property type="entry name" value="KAsynt_C_assoc"/>
    <property type="match status" value="1"/>
</dbReference>
<dbReference type="Gene3D" id="3.40.50.1820">
    <property type="entry name" value="alpha/beta hydrolase"/>
    <property type="match status" value="1"/>
</dbReference>
<dbReference type="InterPro" id="IPR001242">
    <property type="entry name" value="Condensation_dom"/>
</dbReference>
<dbReference type="SMART" id="SM00822">
    <property type="entry name" value="PKS_KR"/>
    <property type="match status" value="1"/>
</dbReference>
<dbReference type="InterPro" id="IPR013968">
    <property type="entry name" value="PKS_KR"/>
</dbReference>
<keyword evidence="4" id="KW-0597">Phosphoprotein</keyword>
<dbReference type="SMART" id="SM00823">
    <property type="entry name" value="PKS_PP"/>
    <property type="match status" value="3"/>
</dbReference>
<dbReference type="SUPFAM" id="SSF47336">
    <property type="entry name" value="ACP-like"/>
    <property type="match status" value="3"/>
</dbReference>
<comment type="similarity">
    <text evidence="2">Belongs to the short-chain dehydrogenases/reductases (SDR) family.</text>
</comment>
<dbReference type="SUPFAM" id="SSF52777">
    <property type="entry name" value="CoA-dependent acyltransferases"/>
    <property type="match status" value="2"/>
</dbReference>
<dbReference type="Proteomes" id="UP000746535">
    <property type="component" value="Unassembled WGS sequence"/>
</dbReference>
<sequence length="3103" mass="332698">MTGLHAAPSRSHANLLGRFAEQVRHQPDALAVIDPAGNLTYGQLAQSSDRIARNLQAQGVTRGQAIALALPRSWQWVAAILGALKAGATVVPLDTASPPERRERMLADAACIGLLGLDEVPTEPLPPGVWYLGMDALLDAPADPPVPVPEGFAEVMFLFYTSGSTGTPKAVEVGERGLLRLAAPAGYIQINPGDRFACVSNPAFDACSFELWAPLLNGGACVIITEQALLDAHCLADTLNAHGVHTLFVTVALFNTLTAEWPGCFAGQRQVLIGGEQVSAAAVKAWYAANPHSTCQLFNAYGPTECTTFALCYPIPRAFNGSTVPIGWPLPETGLQVLDTHGQPVAPGEAGELYLSGSGLARGYRLRPAETAQAFVERATPGGDAERLYRTGDQVRIGDDGAVHYVGRLDRQVKVRGFRIEPGEIEQCLEACPGVAQAYVCTQRQAAEDHHVLAFVVPNEEALTYASFTAHVRAHLAPYMRPHRVYTLASLPLTANGKVDRTALLAQAVTPWHEHTAGPGVAAVSLDLTFPLGWLLDQAQQRLSQPALGPEDDWLGSGGDSLSALRLRSAIRDRWERDLPITALLSEPFTALAARLAPQADIRETGYPPPPVAQGATLAPASAEQRRLWLIQQRYPDSTAYHVPLALRLCANLDLIALEQALNLLVQTQPALRTYFAQGEEGLDQVVAEQGAVCQRLAAGRFTESNWPAFARLVFGTPFDLAQPTLFQAYLLPVADGRPVLLLHVHHILVDGWSLNLLFEALAGVYQQVLAGRPHLSPRPAPSLSTLEFAQWQQRWQATETYQTQRQALAQWQRRQPAPSPALIPLHGDGPTAVLLRQPLGASRSAALEGFCARHRMTRYEVLLAVFSWSLYAVAGTRRPRVASPVANRPLAAFEPVVGMLANTVLVPHDLDPELALSEQLRRGVATSRQVMALQDVMLGDLVEDLAGDTRAGASEPLFDFMFVMENTDYAVLDAGSSSLGATLAFPAALHAKCPLTLTVVGQGTHLESWWEYQCSYFDAAQVQALDAQLHHGLDQLLHAPHSRLGDLIGPYRQGLPAASEGKAQAAPFSHVADWFAYQAQATPHALAIVSRTEQVTYARLDQLADTLAARLLRQCPLPSDAAAPAPVVVLLEASLEHVVTLLALARLNLTAVPLDPAYPVAAQRQVLAQAQACCVLYSAATEAALAALGPVPCPSLSVDLSAPAEAFQRSGEGATRPLYTLFTSGSTGTPKGVQVAHYTLCNLLHWQQGEGGLGAAAATLQFSMLSFDVSFQEVFSTLCGGGCYHLITPRWRQDAEALLTYLVEARIERLFLPCVALQHLAQTAVRRGLYPTALREVITAGEQLLCNEPLRTWFSGLPHARLFNHYGPTETHVISAWRLTGPARDWPLRAPIGQAVANARLILVDAKDRPVPPGRRGQLLVSGPMVSACYLNAPDLNASRFIRREGRDGVDSLYYRTGDLAWADAHGCLHYVGRDDQQIKLSGHRLELGQVEAALMHAPGVVNAVVALYGEPARLTAYLQVENDATTAQALDLHVARHLPAQVRIDQYRRLAHWPRTPSGKVDRKALAGLGEVMAHDPAQGRVASPPTNATALEQQLIALFQDVVGRDIGLHETFFEAGATSLGLMRLQARCNQVLLTPVAMADLFEHVTIRRLAAHLNATQAPSLAEQPAAAQAVPGAQPLAIIGMAVNVAGAPNLAAFWDMVRSGTLGIEHFTAPEGYVGARSQLDGMLAFDPEYFGISRQEARLMDPQQRHLLMACVQALEHAGMVPGDAQRIGLIASGGEATYFQQMLKQAGPGDLPDGFQMALHHDKDYLATKAAYHLGLTGPAMSVQAACGGSLIATHLASALLRQGDADVMLAAGVLIDPTLVDGYRYRPQHIFSKDGLCRPFSEDASGTIGASGYGVVVLKPLAQAQADGDRVYGVLEATALNNDGHGKMSYTAPSVAGQRGVIREALHRAGVSGADIGYVEAHGTGTLLGDPVEVAALRSAFGAAPVGHCALASVKSQIGHLGAAAGVVGLIRATLAVYHGLIPPNLGFSRLNPQVDMDGSPFYVPTEARAWAGTQRRLAGVSSFGIGGTNAHAIVGQPPEATPMAASLDVVPCLVVSAHSRTALLRDLDALEAYVRAHPECQGALMQYLHKGRPAQRWRVAAEHIPGHPWPQFTDVREVMPTGTRVNSTDFTPAELVAAWYAGASIEWPGHAAPPPWDLPPSSFDLEDYRFKASAASEPGEPVSTDGAPSRLPLSAWFYQRQWQRVCRLAPQAPEGRRPLLVVCAAEPLAPSLRVELQAVYQRVVQACPGATFEAVDADDYRFDPANPQAVTDLLDALALTPGTPLDWLHALPMCVTGAVGETSLAAAQWACLDTPSALLQSWGQQARQAHLRLWFMSWQACPVDGQVARPELAALAGPNEVIPQEYAVRCHWVDWPTEHLADHGPALATLLSAPESRPRRMAVRNGYLWQPRLVPSPLPAGAPSAHALPQAGTFLVLGGSGGIGMSLCQYLLREPGRRVILLSREGQVPAALVCHGSRVEALKADLGDLARWPQVLDTLGQREETLAAVIHAAGVGAGSLIRLRDPVHMRNAMAAKTHGVLAVEALIARFAPQAVVYCSSMSALLGGVGHLDYAATNALLDGFAHYQAPEDAGSHRLCIDWDIWREVGMAVGASTSDAAHQQHLTVGLSVEEGCEVFERAMAAGLPQVLVSTTALEVARRFYPSRPVSMAAPAQVEQGLPGAASDAEPSQPSQGDAVALRLHGCLCQWLGVDDLAEDANLYELGADSLTLLDLIDELQSATGETFQLSQFSPQVSLGEVLALVSAAHGQVAPTVQEGWDHAVLLDPWQAGDGRQWLYLVHPVGGDVQAYRELVANLDPALGVCVIADPALRLPELPAISLEERARVYLAAIQARHPQGATWQVAGWSFGAWVAQALCAQAAEAGFTPSGLYLIDPPAPDAGKELATIDEHSIEQVFQREFALRWPGTGESTLPADLQAYLARLTQCCRNNIASMAGFVPPRLATTPVQVFMASQPNPYGIGTAWAPEALKAAWQALLPRLEGWQPMATDHYGIVAGPWVQRIAQAISRQHLVDTPVQERPFSGNSIFHSHR</sequence>
<dbReference type="SUPFAM" id="SSF51735">
    <property type="entry name" value="NAD(P)-binding Rossmann-fold domains"/>
    <property type="match status" value="2"/>
</dbReference>
<reference evidence="8 9" key="1">
    <citation type="submission" date="2020-03" db="EMBL/GenBank/DDBJ databases">
        <authorList>
            <person name="Wang L."/>
            <person name="He N."/>
            <person name="Li Y."/>
            <person name="Fang Y."/>
            <person name="Zhang F."/>
        </authorList>
    </citation>
    <scope>NUCLEOTIDE SEQUENCE [LARGE SCALE GENOMIC DNA]</scope>
    <source>
        <strain evidence="9">hsmgli-8</strain>
    </source>
</reference>
<evidence type="ECO:0000259" key="6">
    <source>
        <dbReference type="PROSITE" id="PS50075"/>
    </source>
</evidence>
<dbReference type="Gene3D" id="3.30.559.10">
    <property type="entry name" value="Chloramphenicol acetyltransferase-like domain"/>
    <property type="match status" value="1"/>
</dbReference>
<dbReference type="InterPro" id="IPR009081">
    <property type="entry name" value="PP-bd_ACP"/>
</dbReference>
<comment type="cofactor">
    <cofactor evidence="1">
        <name>pantetheine 4'-phosphate</name>
        <dbReference type="ChEBI" id="CHEBI:47942"/>
    </cofactor>
</comment>
<keyword evidence="5" id="KW-0808">Transferase</keyword>
<protein>
    <submittedName>
        <fullName evidence="8">Amino acid adenylation domain-containing protein</fullName>
    </submittedName>
</protein>
<feature type="domain" description="Ketosynthase family 3 (KS3)" evidence="7">
    <location>
        <begin position="1680"/>
        <end position="2088"/>
    </location>
</feature>
<dbReference type="InterPro" id="IPR016039">
    <property type="entry name" value="Thiolase-like"/>
</dbReference>
<dbReference type="Gene3D" id="3.30.300.30">
    <property type="match status" value="2"/>
</dbReference>
<dbReference type="Gene3D" id="3.40.50.720">
    <property type="entry name" value="NAD(P)-binding Rossmann-like Domain"/>
    <property type="match status" value="1"/>
</dbReference>
<dbReference type="InterPro" id="IPR014031">
    <property type="entry name" value="Ketoacyl_synth_C"/>
</dbReference>
<dbReference type="RefSeq" id="WP_168080705.1">
    <property type="nucleotide sequence ID" value="NZ_JAAVJI010000001.1"/>
</dbReference>